<organism evidence="1 2">
    <name type="scientific">Oceanivirga miroungae</name>
    <dbReference type="NCBI Taxonomy" id="1130046"/>
    <lineage>
        <taxon>Bacteria</taxon>
        <taxon>Fusobacteriati</taxon>
        <taxon>Fusobacteriota</taxon>
        <taxon>Fusobacteriia</taxon>
        <taxon>Fusobacteriales</taxon>
        <taxon>Leptotrichiaceae</taxon>
        <taxon>Oceanivirga</taxon>
    </lineage>
</organism>
<proteinExistence type="predicted"/>
<dbReference type="RefSeq" id="WP_156683043.1">
    <property type="nucleotide sequence ID" value="NZ_CABWIB010000001.1"/>
</dbReference>
<evidence type="ECO:0000313" key="1">
    <source>
        <dbReference type="EMBL" id="VWL85007.1"/>
    </source>
</evidence>
<dbReference type="AlphaFoldDB" id="A0A6I8MC47"/>
<gene>
    <name evidence="1" type="ORF">OMES3154_00279</name>
</gene>
<name>A0A6I8MC47_9FUSO</name>
<sequence length="177" mass="20658">MLKRVLVIVLILLSNLVFSQDFGKEIIKRQEIIKKAFDENLFYDEGVVYADVLEADYFLEILNDSKLNLKGNVGVLVFPDLDKLDKYLISASKKLKGIKIYLLDKKTNAYKMENRSFEELKNKNKYIEISNIKFIIISSEDKIINDIYLNSLIEKDMMNNVIYKKMGINFGGEYNEF</sequence>
<accession>A0A6I8MC47</accession>
<evidence type="ECO:0000313" key="2">
    <source>
        <dbReference type="Proteomes" id="UP000419017"/>
    </source>
</evidence>
<dbReference type="EMBL" id="CABWIB010000001">
    <property type="protein sequence ID" value="VWL85007.1"/>
    <property type="molecule type" value="Genomic_DNA"/>
</dbReference>
<protein>
    <submittedName>
        <fullName evidence="1">Uncharacterized protein</fullName>
    </submittedName>
</protein>
<dbReference type="Proteomes" id="UP000419017">
    <property type="component" value="Unassembled WGS sequence"/>
</dbReference>
<reference evidence="1 2" key="1">
    <citation type="submission" date="2019-10" db="EMBL/GenBank/DDBJ databases">
        <authorList>
            <person name="Blom J."/>
        </authorList>
    </citation>
    <scope>NUCLEOTIDE SEQUENCE [LARGE SCALE GENOMIC DNA]</scope>
    <source>
        <strain evidence="1 2">ES3154-GLU</strain>
    </source>
</reference>
<keyword evidence="2" id="KW-1185">Reference proteome</keyword>